<keyword evidence="3" id="KW-1185">Reference proteome</keyword>
<name>F0RJR9_DEIPM</name>
<dbReference type="Proteomes" id="UP000007718">
    <property type="component" value="Chromosome"/>
</dbReference>
<dbReference type="PANTHER" id="PTHR31157:SF1">
    <property type="entry name" value="SCP DOMAIN-CONTAINING PROTEIN"/>
    <property type="match status" value="1"/>
</dbReference>
<feature type="domain" description="SCP" evidence="1">
    <location>
        <begin position="72"/>
        <end position="229"/>
    </location>
</feature>
<dbReference type="SUPFAM" id="SSF55797">
    <property type="entry name" value="PR-1-like"/>
    <property type="match status" value="1"/>
</dbReference>
<proteinExistence type="predicted"/>
<dbReference type="EMBL" id="CP002536">
    <property type="protein sequence ID" value="ADY25545.1"/>
    <property type="molecule type" value="Genomic_DNA"/>
</dbReference>
<dbReference type="AlphaFoldDB" id="F0RJR9"/>
<gene>
    <name evidence="2" type="ordered locus">Deipr_0375</name>
</gene>
<evidence type="ECO:0000259" key="1">
    <source>
        <dbReference type="Pfam" id="PF00188"/>
    </source>
</evidence>
<sequence length="263" mass="27701">MGQMGKRLGWWGMGLLVALGLTGCGGGGAPAAGRTPQQPYLPAAGVNVGGGGEIHPLSAVMVPPSEQEVQLLQLINEVRTLGTVGGKNVIPGSCAETTFAPRQLRPLSYSGVLAHAAGKHAQYMGRVGYQGHDESSELGASSGFFYGATRQARVQRSLTEAGLSPTYDFVAGNSGENVAGGTPGQVAGGDMTTGYATPREVMEAWMKSPAHCRNLMNPDWDFVGTAYFHNTVPNVNVQPRLHQHSWVQVFGRGTANVKVVYSY</sequence>
<dbReference type="HOGENOM" id="CLU_1056562_0_0_0"/>
<protein>
    <submittedName>
        <fullName evidence="2">SCP-like extracellular</fullName>
    </submittedName>
</protein>
<dbReference type="eggNOG" id="COG2340">
    <property type="taxonomic scope" value="Bacteria"/>
</dbReference>
<evidence type="ECO:0000313" key="2">
    <source>
        <dbReference type="EMBL" id="ADY25545.1"/>
    </source>
</evidence>
<dbReference type="STRING" id="693977.Deipr_0375"/>
<dbReference type="KEGG" id="dpt:Deipr_0375"/>
<dbReference type="InterPro" id="IPR014044">
    <property type="entry name" value="CAP_dom"/>
</dbReference>
<dbReference type="CDD" id="cd05379">
    <property type="entry name" value="CAP_bacterial"/>
    <property type="match status" value="1"/>
</dbReference>
<accession>F0RJR9</accession>
<dbReference type="OrthoDB" id="66796at2"/>
<dbReference type="PROSITE" id="PS51257">
    <property type="entry name" value="PROKAR_LIPOPROTEIN"/>
    <property type="match status" value="1"/>
</dbReference>
<reference evidence="2 3" key="2">
    <citation type="journal article" date="2012" name="Stand. Genomic Sci.">
        <title>Complete genome sequence of the orange-red pigmented, radioresistant Deinococcus proteolyticus type strain (MRP(T)).</title>
        <authorList>
            <person name="Copeland A."/>
            <person name="Zeytun A."/>
            <person name="Yassawong M."/>
            <person name="Nolan M."/>
            <person name="Lucas S."/>
            <person name="Hammon N."/>
            <person name="Deshpande S."/>
            <person name="Cheng J.F."/>
            <person name="Han C."/>
            <person name="Tapia R."/>
            <person name="Goodwin L.A."/>
            <person name="Pitluck S."/>
            <person name="Mavromatis K."/>
            <person name="Liolios K."/>
            <person name="Pagani I."/>
            <person name="Ivanova N."/>
            <person name="Mikhailova N."/>
            <person name="Pati A."/>
            <person name="Chen A."/>
            <person name="Palaniappan K."/>
            <person name="Land M."/>
            <person name="Hauser L."/>
            <person name="Jeffries C.D."/>
            <person name="Brambilla E.M."/>
            <person name="Rohde M."/>
            <person name="Sikorski J."/>
            <person name="Pukall R."/>
            <person name="Goker M."/>
            <person name="Detter J.C."/>
            <person name="Woyke T."/>
            <person name="Bristow J."/>
            <person name="Eisen J.A."/>
            <person name="Markowitz V."/>
            <person name="Hugenholtz P."/>
            <person name="Kyrpides N.C."/>
            <person name="Klenk H.P."/>
            <person name="Lapidus A."/>
        </authorList>
    </citation>
    <scope>NUCLEOTIDE SEQUENCE [LARGE SCALE GENOMIC DNA]</scope>
    <source>
        <strain evidence="3">ATCC 35074 / DSM 20540 / JCM 6276 / NBRC 101906 / NCIMB 13154 / VKM Ac-1939 / CCM 2703 / MRP</strain>
    </source>
</reference>
<reference evidence="3" key="1">
    <citation type="submission" date="2011-02" db="EMBL/GenBank/DDBJ databases">
        <title>The complete sequence of chromosome of Deinococcus proteolyticus DSM 20540.</title>
        <authorList>
            <consortium name="US DOE Joint Genome Institute (JGI-PGF)"/>
            <person name="Lucas S."/>
            <person name="Copeland A."/>
            <person name="Lapidus A."/>
            <person name="Bruce D."/>
            <person name="Goodwin L."/>
            <person name="Pitluck S."/>
            <person name="Kyrpides N."/>
            <person name="Mavromatis K."/>
            <person name="Pagani I."/>
            <person name="Ivanova N."/>
            <person name="Ovchinnikova G."/>
            <person name="Zeytun A."/>
            <person name="Detter J.C."/>
            <person name="Han C."/>
            <person name="Land M."/>
            <person name="Hauser L."/>
            <person name="Markowitz V."/>
            <person name="Cheng J.-F."/>
            <person name="Hugenholtz P."/>
            <person name="Woyke T."/>
            <person name="Wu D."/>
            <person name="Pukall R."/>
            <person name="Steenblock K."/>
            <person name="Brambilla E."/>
            <person name="Klenk H.-P."/>
            <person name="Eisen J.A."/>
        </authorList>
    </citation>
    <scope>NUCLEOTIDE SEQUENCE [LARGE SCALE GENOMIC DNA]</scope>
    <source>
        <strain evidence="3">ATCC 35074 / DSM 20540 / JCM 6276 / NBRC 101906 / NCIMB 13154 / VKM Ac-1939 / CCM 2703 / MRP</strain>
    </source>
</reference>
<dbReference type="RefSeq" id="WP_013614154.1">
    <property type="nucleotide sequence ID" value="NC_015161.1"/>
</dbReference>
<dbReference type="Pfam" id="PF00188">
    <property type="entry name" value="CAP"/>
    <property type="match status" value="1"/>
</dbReference>
<dbReference type="PANTHER" id="PTHR31157">
    <property type="entry name" value="SCP DOMAIN-CONTAINING PROTEIN"/>
    <property type="match status" value="1"/>
</dbReference>
<organism evidence="2 3">
    <name type="scientific">Deinococcus proteolyticus (strain ATCC 35074 / DSM 20540 / JCM 6276 / NBRC 101906 / NCIMB 13154 / VKM Ac-1939 / CCM 2703 / MRP)</name>
    <dbReference type="NCBI Taxonomy" id="693977"/>
    <lineage>
        <taxon>Bacteria</taxon>
        <taxon>Thermotogati</taxon>
        <taxon>Deinococcota</taxon>
        <taxon>Deinococci</taxon>
        <taxon>Deinococcales</taxon>
        <taxon>Deinococcaceae</taxon>
        <taxon>Deinococcus</taxon>
    </lineage>
</organism>
<dbReference type="InterPro" id="IPR035940">
    <property type="entry name" value="CAP_sf"/>
</dbReference>
<evidence type="ECO:0000313" key="3">
    <source>
        <dbReference type="Proteomes" id="UP000007718"/>
    </source>
</evidence>
<dbReference type="Gene3D" id="3.40.33.10">
    <property type="entry name" value="CAP"/>
    <property type="match status" value="1"/>
</dbReference>